<evidence type="ECO:0000256" key="4">
    <source>
        <dbReference type="ARBA" id="ARBA00022448"/>
    </source>
</evidence>
<dbReference type="GO" id="GO:0048038">
    <property type="term" value="F:quinone binding"/>
    <property type="evidence" value="ECO:0007669"/>
    <property type="project" value="UniProtKB-KW"/>
</dbReference>
<dbReference type="PANTHER" id="PTHR11434">
    <property type="entry name" value="NADH-UBIQUINONE OXIDOREDUCTASE SUBUNIT ND4L"/>
    <property type="match status" value="1"/>
</dbReference>
<accession>A0A4U1J7V7</accession>
<comment type="function">
    <text evidence="1 10">NDH-1 shuttles electrons from NADH, via FMN and iron-sulfur (Fe-S) centers, to quinones in the respiratory chain. The immediate electron acceptor for the enzyme in this species is believed to be ubiquinone. Couples the redox reaction to proton translocation (for every two electrons transferred, four hydrogen ions are translocated across the cytoplasmic membrane), and thus conserves the redox energy in a proton gradient.</text>
</comment>
<dbReference type="InterPro" id="IPR001133">
    <property type="entry name" value="NADH_UbQ_OxRdtase_chain4L/K"/>
</dbReference>
<keyword evidence="12" id="KW-1185">Reference proteome</keyword>
<dbReference type="GO" id="GO:0050136">
    <property type="term" value="F:NADH dehydrogenase (quinone) (non-electrogenic) activity"/>
    <property type="evidence" value="ECO:0007669"/>
    <property type="project" value="UniProtKB-UniRule"/>
</dbReference>
<evidence type="ECO:0000256" key="3">
    <source>
        <dbReference type="ARBA" id="ARBA00010519"/>
    </source>
</evidence>
<comment type="subunit">
    <text evidence="10">NDH-1 is composed of 14 different subunits. Subunits NuoA, H, J, K, L, M, N constitute the membrane sector of the complex.</text>
</comment>
<comment type="similarity">
    <text evidence="3 10">Belongs to the complex I subunit 4L family.</text>
</comment>
<reference evidence="11 12" key="1">
    <citation type="submission" date="2019-04" db="EMBL/GenBank/DDBJ databases">
        <authorList>
            <person name="Li Y."/>
            <person name="Wang J."/>
        </authorList>
    </citation>
    <scope>NUCLEOTIDE SEQUENCE [LARGE SCALE GENOMIC DNA]</scope>
    <source>
        <strain evidence="11 12">DSM 14668</strain>
    </source>
</reference>
<sequence length="102" mass="11123">MTVPLEYFVIVGAALFMTGAVGFLIRRNLLVLLMSIELMLNAVNLTLVAFNRQHVGGHTGQIFTFFIIAIAAAEAAVGLAIVLAFFRLRSTVRSDDADLLRN</sequence>
<keyword evidence="9 10" id="KW-0472">Membrane</keyword>
<dbReference type="NCBIfam" id="NF004320">
    <property type="entry name" value="PRK05715.1-2"/>
    <property type="match status" value="1"/>
</dbReference>
<comment type="caution">
    <text evidence="11">The sequence shown here is derived from an EMBL/GenBank/DDBJ whole genome shotgun (WGS) entry which is preliminary data.</text>
</comment>
<keyword evidence="10" id="KW-0830">Ubiquinone</keyword>
<comment type="subcellular location">
    <subcellularLocation>
        <location evidence="10">Cell membrane</location>
        <topology evidence="10">Multi-pass membrane protein</topology>
    </subcellularLocation>
    <subcellularLocation>
        <location evidence="2">Membrane</location>
        <topology evidence="2">Multi-pass membrane protein</topology>
    </subcellularLocation>
</comment>
<dbReference type="FunFam" id="1.10.287.3510:FF:000001">
    <property type="entry name" value="NADH-quinone oxidoreductase subunit K"/>
    <property type="match status" value="1"/>
</dbReference>
<dbReference type="PANTHER" id="PTHR11434:SF16">
    <property type="entry name" value="NADH-UBIQUINONE OXIDOREDUCTASE CHAIN 4L"/>
    <property type="match status" value="1"/>
</dbReference>
<name>A0A4U1J7V7_9BACT</name>
<evidence type="ECO:0000256" key="5">
    <source>
        <dbReference type="ARBA" id="ARBA00022692"/>
    </source>
</evidence>
<evidence type="ECO:0000256" key="1">
    <source>
        <dbReference type="ARBA" id="ARBA00002378"/>
    </source>
</evidence>
<evidence type="ECO:0000313" key="12">
    <source>
        <dbReference type="Proteomes" id="UP000309215"/>
    </source>
</evidence>
<dbReference type="EC" id="7.1.1.-" evidence="10"/>
<dbReference type="EMBL" id="SSMQ01000030">
    <property type="protein sequence ID" value="TKD03285.1"/>
    <property type="molecule type" value="Genomic_DNA"/>
</dbReference>
<feature type="transmembrane region" description="Helical" evidence="10">
    <location>
        <begin position="62"/>
        <end position="86"/>
    </location>
</feature>
<protein>
    <recommendedName>
        <fullName evidence="10">NADH-quinone oxidoreductase subunit K</fullName>
        <ecNumber evidence="10">7.1.1.-</ecNumber>
    </recommendedName>
    <alternativeName>
        <fullName evidence="10">NADH dehydrogenase I subunit K</fullName>
    </alternativeName>
    <alternativeName>
        <fullName evidence="10">NDH-1 subunit K</fullName>
    </alternativeName>
</protein>
<dbReference type="RefSeq" id="WP_136931869.1">
    <property type="nucleotide sequence ID" value="NZ_SSMQ01000030.1"/>
</dbReference>
<evidence type="ECO:0000256" key="10">
    <source>
        <dbReference type="HAMAP-Rule" id="MF_01456"/>
    </source>
</evidence>
<dbReference type="HAMAP" id="MF_01456">
    <property type="entry name" value="NDH1_NuoK"/>
    <property type="match status" value="1"/>
</dbReference>
<feature type="transmembrane region" description="Helical" evidence="10">
    <location>
        <begin position="6"/>
        <end position="25"/>
    </location>
</feature>
<dbReference type="NCBIfam" id="NF004323">
    <property type="entry name" value="PRK05715.1-5"/>
    <property type="match status" value="1"/>
</dbReference>
<dbReference type="NCBIfam" id="NF004321">
    <property type="entry name" value="PRK05715.1-3"/>
    <property type="match status" value="1"/>
</dbReference>
<keyword evidence="7 10" id="KW-1278">Translocase</keyword>
<dbReference type="GO" id="GO:0030964">
    <property type="term" value="C:NADH dehydrogenase complex"/>
    <property type="evidence" value="ECO:0007669"/>
    <property type="project" value="TreeGrafter"/>
</dbReference>
<dbReference type="InterPro" id="IPR039428">
    <property type="entry name" value="NUOK/Mnh_C1-like"/>
</dbReference>
<evidence type="ECO:0000256" key="8">
    <source>
        <dbReference type="ARBA" id="ARBA00022989"/>
    </source>
</evidence>
<dbReference type="Pfam" id="PF00420">
    <property type="entry name" value="Oxidored_q2"/>
    <property type="match status" value="1"/>
</dbReference>
<evidence type="ECO:0000313" key="11">
    <source>
        <dbReference type="EMBL" id="TKD03285.1"/>
    </source>
</evidence>
<gene>
    <name evidence="10 11" type="primary">nuoK</name>
    <name evidence="11" type="ORF">E8A74_26485</name>
</gene>
<keyword evidence="4 10" id="KW-0813">Transport</keyword>
<keyword evidence="10" id="KW-1003">Cell membrane</keyword>
<dbReference type="Proteomes" id="UP000309215">
    <property type="component" value="Unassembled WGS sequence"/>
</dbReference>
<dbReference type="GO" id="GO:0042773">
    <property type="term" value="P:ATP synthesis coupled electron transport"/>
    <property type="evidence" value="ECO:0007669"/>
    <property type="project" value="InterPro"/>
</dbReference>
<feature type="transmembrane region" description="Helical" evidence="10">
    <location>
        <begin position="30"/>
        <end position="50"/>
    </location>
</feature>
<keyword evidence="6 10" id="KW-0874">Quinone</keyword>
<evidence type="ECO:0000256" key="6">
    <source>
        <dbReference type="ARBA" id="ARBA00022719"/>
    </source>
</evidence>
<evidence type="ECO:0000256" key="2">
    <source>
        <dbReference type="ARBA" id="ARBA00004141"/>
    </source>
</evidence>
<keyword evidence="11" id="KW-0560">Oxidoreductase</keyword>
<dbReference type="Gene3D" id="1.10.287.3510">
    <property type="match status" value="1"/>
</dbReference>
<evidence type="ECO:0000256" key="7">
    <source>
        <dbReference type="ARBA" id="ARBA00022967"/>
    </source>
</evidence>
<dbReference type="GO" id="GO:0005886">
    <property type="term" value="C:plasma membrane"/>
    <property type="evidence" value="ECO:0007669"/>
    <property type="project" value="UniProtKB-SubCell"/>
</dbReference>
<comment type="catalytic activity">
    <reaction evidence="10">
        <text>a quinone + NADH + 5 H(+)(in) = a quinol + NAD(+) + 4 H(+)(out)</text>
        <dbReference type="Rhea" id="RHEA:57888"/>
        <dbReference type="ChEBI" id="CHEBI:15378"/>
        <dbReference type="ChEBI" id="CHEBI:24646"/>
        <dbReference type="ChEBI" id="CHEBI:57540"/>
        <dbReference type="ChEBI" id="CHEBI:57945"/>
        <dbReference type="ChEBI" id="CHEBI:132124"/>
    </reaction>
</comment>
<keyword evidence="5 10" id="KW-0812">Transmembrane</keyword>
<proteinExistence type="inferred from homology"/>
<evidence type="ECO:0000256" key="9">
    <source>
        <dbReference type="ARBA" id="ARBA00023136"/>
    </source>
</evidence>
<keyword evidence="8 10" id="KW-1133">Transmembrane helix</keyword>
<organism evidence="11 12">
    <name type="scientific">Polyangium fumosum</name>
    <dbReference type="NCBI Taxonomy" id="889272"/>
    <lineage>
        <taxon>Bacteria</taxon>
        <taxon>Pseudomonadati</taxon>
        <taxon>Myxococcota</taxon>
        <taxon>Polyangia</taxon>
        <taxon>Polyangiales</taxon>
        <taxon>Polyangiaceae</taxon>
        <taxon>Polyangium</taxon>
    </lineage>
</organism>
<keyword evidence="10" id="KW-0520">NAD</keyword>
<dbReference type="AlphaFoldDB" id="A0A4U1J7V7"/>